<sequence>MSVTIHDVARRANVSISTVSRAFTSPDLVRQQTRTRVLAAADELGYHAGLPQPAAAARTGYLGIVVPDLGNPFFTGVLDGVQARARQDDLAVLFANSDEDPATEQDLVRRMARQVDGVVLCSPRAGEERLRALAARTNLVLFNREVPGIPSIVLDAEDGMRQAIQHLAALGHRRCAYLGGPRTSWSDRARRRGLAEAARRHGTEVVEFGPFPPVFEGGLQGADLALAADVTAIVAYNDLVAFGALARLNARGVPVPDEISLVGFDDLVFAAISAPPLTTIAMPTEAAGRAAVTILLDLLDGEADEPAAQVLDTHLIVRATTAPPAG</sequence>
<dbReference type="RefSeq" id="WP_257920577.1">
    <property type="nucleotide sequence ID" value="NZ_JAMXQV010000006.1"/>
</dbReference>
<dbReference type="PANTHER" id="PTHR30146:SF138">
    <property type="entry name" value="TRANSCRIPTIONAL REGULATORY PROTEIN"/>
    <property type="match status" value="1"/>
</dbReference>
<gene>
    <name evidence="5" type="ORF">M8542_14105</name>
</gene>
<protein>
    <submittedName>
        <fullName evidence="5">LacI family transcriptional regulator</fullName>
    </submittedName>
</protein>
<dbReference type="Pfam" id="PF13377">
    <property type="entry name" value="Peripla_BP_3"/>
    <property type="match status" value="1"/>
</dbReference>
<dbReference type="InterPro" id="IPR010982">
    <property type="entry name" value="Lambda_DNA-bd_dom_sf"/>
</dbReference>
<comment type="caution">
    <text evidence="5">The sequence shown here is derived from an EMBL/GenBank/DDBJ whole genome shotgun (WGS) entry which is preliminary data.</text>
</comment>
<dbReference type="InterPro" id="IPR046335">
    <property type="entry name" value="LacI/GalR-like_sensor"/>
</dbReference>
<dbReference type="GO" id="GO:0003700">
    <property type="term" value="F:DNA-binding transcription factor activity"/>
    <property type="evidence" value="ECO:0007669"/>
    <property type="project" value="TreeGrafter"/>
</dbReference>
<evidence type="ECO:0000313" key="6">
    <source>
        <dbReference type="Proteomes" id="UP001144096"/>
    </source>
</evidence>
<dbReference type="PANTHER" id="PTHR30146">
    <property type="entry name" value="LACI-RELATED TRANSCRIPTIONAL REPRESSOR"/>
    <property type="match status" value="1"/>
</dbReference>
<dbReference type="InterPro" id="IPR028082">
    <property type="entry name" value="Peripla_BP_I"/>
</dbReference>
<dbReference type="AlphaFoldDB" id="A0A9X2SJ05"/>
<dbReference type="SMART" id="SM00354">
    <property type="entry name" value="HTH_LACI"/>
    <property type="match status" value="1"/>
</dbReference>
<name>A0A9X2SJ05_9PSEU</name>
<evidence type="ECO:0000256" key="2">
    <source>
        <dbReference type="ARBA" id="ARBA00023125"/>
    </source>
</evidence>
<evidence type="ECO:0000313" key="5">
    <source>
        <dbReference type="EMBL" id="MCR6483954.1"/>
    </source>
</evidence>
<dbReference type="Gene3D" id="1.10.260.40">
    <property type="entry name" value="lambda repressor-like DNA-binding domains"/>
    <property type="match status" value="1"/>
</dbReference>
<accession>A0A9X2SJ05</accession>
<dbReference type="CDD" id="cd01392">
    <property type="entry name" value="HTH_LacI"/>
    <property type="match status" value="1"/>
</dbReference>
<evidence type="ECO:0000256" key="1">
    <source>
        <dbReference type="ARBA" id="ARBA00023015"/>
    </source>
</evidence>
<organism evidence="5 6">
    <name type="scientific">Amycolatopsis iheyensis</name>
    <dbReference type="NCBI Taxonomy" id="2945988"/>
    <lineage>
        <taxon>Bacteria</taxon>
        <taxon>Bacillati</taxon>
        <taxon>Actinomycetota</taxon>
        <taxon>Actinomycetes</taxon>
        <taxon>Pseudonocardiales</taxon>
        <taxon>Pseudonocardiaceae</taxon>
        <taxon>Amycolatopsis</taxon>
    </lineage>
</organism>
<keyword evidence="3" id="KW-0804">Transcription</keyword>
<dbReference type="Gene3D" id="3.40.50.2300">
    <property type="match status" value="2"/>
</dbReference>
<proteinExistence type="predicted"/>
<keyword evidence="2" id="KW-0238">DNA-binding</keyword>
<reference evidence="5" key="1">
    <citation type="submission" date="2022-06" db="EMBL/GenBank/DDBJ databases">
        <title>Amycolatopsis iheyaensis sp. nov., a new species of the genus Amycolatopsis isolated from soil in Iheya island, Japan.</title>
        <authorList>
            <person name="Ngamcharungchit C."/>
            <person name="Kanto H."/>
            <person name="Take A."/>
            <person name="Intra B."/>
            <person name="Matsumoto A."/>
            <person name="Panbangred W."/>
            <person name="Inahashi Y."/>
        </authorList>
    </citation>
    <scope>NUCLEOTIDE SEQUENCE</scope>
    <source>
        <strain evidence="5">OK19-0408</strain>
    </source>
</reference>
<keyword evidence="6" id="KW-1185">Reference proteome</keyword>
<evidence type="ECO:0000256" key="3">
    <source>
        <dbReference type="ARBA" id="ARBA00023163"/>
    </source>
</evidence>
<dbReference type="PROSITE" id="PS50932">
    <property type="entry name" value="HTH_LACI_2"/>
    <property type="match status" value="1"/>
</dbReference>
<dbReference type="Pfam" id="PF00356">
    <property type="entry name" value="LacI"/>
    <property type="match status" value="1"/>
</dbReference>
<evidence type="ECO:0000259" key="4">
    <source>
        <dbReference type="PROSITE" id="PS50932"/>
    </source>
</evidence>
<dbReference type="GO" id="GO:0000976">
    <property type="term" value="F:transcription cis-regulatory region binding"/>
    <property type="evidence" value="ECO:0007669"/>
    <property type="project" value="TreeGrafter"/>
</dbReference>
<keyword evidence="1" id="KW-0805">Transcription regulation</keyword>
<dbReference type="CDD" id="cd06267">
    <property type="entry name" value="PBP1_LacI_sugar_binding-like"/>
    <property type="match status" value="1"/>
</dbReference>
<dbReference type="EMBL" id="JAMXQV010000006">
    <property type="protein sequence ID" value="MCR6483954.1"/>
    <property type="molecule type" value="Genomic_DNA"/>
</dbReference>
<dbReference type="Proteomes" id="UP001144096">
    <property type="component" value="Unassembled WGS sequence"/>
</dbReference>
<feature type="domain" description="HTH lacI-type" evidence="4">
    <location>
        <begin position="3"/>
        <end position="60"/>
    </location>
</feature>
<dbReference type="SUPFAM" id="SSF53822">
    <property type="entry name" value="Periplasmic binding protein-like I"/>
    <property type="match status" value="1"/>
</dbReference>
<dbReference type="SUPFAM" id="SSF47413">
    <property type="entry name" value="lambda repressor-like DNA-binding domains"/>
    <property type="match status" value="1"/>
</dbReference>
<dbReference type="InterPro" id="IPR000843">
    <property type="entry name" value="HTH_LacI"/>
</dbReference>